<dbReference type="EMBL" id="PXYK01000028">
    <property type="protein sequence ID" value="PSJ54956.1"/>
    <property type="molecule type" value="Genomic_DNA"/>
</dbReference>
<protein>
    <submittedName>
        <fullName evidence="10">MFS transporter</fullName>
    </submittedName>
</protein>
<evidence type="ECO:0000259" key="9">
    <source>
        <dbReference type="Pfam" id="PF12832"/>
    </source>
</evidence>
<feature type="transmembrane region" description="Helical" evidence="8">
    <location>
        <begin position="21"/>
        <end position="41"/>
    </location>
</feature>
<dbReference type="SUPFAM" id="SSF103473">
    <property type="entry name" value="MFS general substrate transporter"/>
    <property type="match status" value="1"/>
</dbReference>
<comment type="subcellular location">
    <subcellularLocation>
        <location evidence="1">Cell inner membrane</location>
        <topology evidence="1">Multi-pass membrane protein</topology>
    </subcellularLocation>
</comment>
<organism evidence="10 11">
    <name type="scientific">Kumtagia ephedrae</name>
    <dbReference type="NCBI Taxonomy" id="2116701"/>
    <lineage>
        <taxon>Bacteria</taxon>
        <taxon>Pseudomonadati</taxon>
        <taxon>Pseudomonadota</taxon>
        <taxon>Alphaproteobacteria</taxon>
        <taxon>Hyphomicrobiales</taxon>
        <taxon>Phyllobacteriaceae</taxon>
        <taxon>Kumtagia</taxon>
    </lineage>
</organism>
<keyword evidence="6 8" id="KW-1133">Transmembrane helix</keyword>
<feature type="transmembrane region" description="Helical" evidence="8">
    <location>
        <begin position="82"/>
        <end position="100"/>
    </location>
</feature>
<keyword evidence="3" id="KW-1003">Cell membrane</keyword>
<dbReference type="Proteomes" id="UP000241229">
    <property type="component" value="Unassembled WGS sequence"/>
</dbReference>
<dbReference type="OrthoDB" id="9150135at2"/>
<dbReference type="PIRSF" id="PIRSF004925">
    <property type="entry name" value="HcaT"/>
    <property type="match status" value="1"/>
</dbReference>
<evidence type="ECO:0000313" key="10">
    <source>
        <dbReference type="EMBL" id="PSJ54956.1"/>
    </source>
</evidence>
<dbReference type="GO" id="GO:0030395">
    <property type="term" value="F:lactose binding"/>
    <property type="evidence" value="ECO:0007669"/>
    <property type="project" value="TreeGrafter"/>
</dbReference>
<dbReference type="GO" id="GO:0005886">
    <property type="term" value="C:plasma membrane"/>
    <property type="evidence" value="ECO:0007669"/>
    <property type="project" value="UniProtKB-SubCell"/>
</dbReference>
<accession>A0A2P7RXL9</accession>
<evidence type="ECO:0000256" key="6">
    <source>
        <dbReference type="ARBA" id="ARBA00022989"/>
    </source>
</evidence>
<feature type="transmembrane region" description="Helical" evidence="8">
    <location>
        <begin position="283"/>
        <end position="302"/>
    </location>
</feature>
<keyword evidence="4" id="KW-0997">Cell inner membrane</keyword>
<dbReference type="NCBIfam" id="NF037955">
    <property type="entry name" value="mfs"/>
    <property type="match status" value="1"/>
</dbReference>
<dbReference type="Gene3D" id="1.20.1250.20">
    <property type="entry name" value="MFS general substrate transporter like domains"/>
    <property type="match status" value="2"/>
</dbReference>
<keyword evidence="7 8" id="KW-0472">Membrane</keyword>
<evidence type="ECO:0000256" key="3">
    <source>
        <dbReference type="ARBA" id="ARBA00022475"/>
    </source>
</evidence>
<feature type="domain" description="Major facilitator superfamily associated" evidence="9">
    <location>
        <begin position="24"/>
        <end position="377"/>
    </location>
</feature>
<feature type="transmembrane region" description="Helical" evidence="8">
    <location>
        <begin position="348"/>
        <end position="369"/>
    </location>
</feature>
<feature type="transmembrane region" description="Helical" evidence="8">
    <location>
        <begin position="375"/>
        <end position="393"/>
    </location>
</feature>
<dbReference type="RefSeq" id="WP_106774646.1">
    <property type="nucleotide sequence ID" value="NZ_PXYK01000028.1"/>
</dbReference>
<gene>
    <name evidence="10" type="ORF">C7I84_23420</name>
</gene>
<feature type="transmembrane region" description="Helical" evidence="8">
    <location>
        <begin position="170"/>
        <end position="189"/>
    </location>
</feature>
<evidence type="ECO:0000256" key="1">
    <source>
        <dbReference type="ARBA" id="ARBA00004429"/>
    </source>
</evidence>
<feature type="transmembrane region" description="Helical" evidence="8">
    <location>
        <begin position="53"/>
        <end position="75"/>
    </location>
</feature>
<dbReference type="Pfam" id="PF12832">
    <property type="entry name" value="MFS_1_like"/>
    <property type="match status" value="1"/>
</dbReference>
<dbReference type="InterPro" id="IPR026032">
    <property type="entry name" value="HcaT-like"/>
</dbReference>
<evidence type="ECO:0000256" key="4">
    <source>
        <dbReference type="ARBA" id="ARBA00022519"/>
    </source>
</evidence>
<dbReference type="PANTHER" id="PTHR23522">
    <property type="entry name" value="BLL5896 PROTEIN"/>
    <property type="match status" value="1"/>
</dbReference>
<dbReference type="InterPro" id="IPR036259">
    <property type="entry name" value="MFS_trans_sf"/>
</dbReference>
<name>A0A2P7RXL9_9HYPH</name>
<keyword evidence="5 8" id="KW-0812">Transmembrane</keyword>
<feature type="transmembrane region" description="Helical" evidence="8">
    <location>
        <begin position="308"/>
        <end position="327"/>
    </location>
</feature>
<keyword evidence="11" id="KW-1185">Reference proteome</keyword>
<evidence type="ECO:0000313" key="11">
    <source>
        <dbReference type="Proteomes" id="UP000241229"/>
    </source>
</evidence>
<evidence type="ECO:0000256" key="8">
    <source>
        <dbReference type="SAM" id="Phobius"/>
    </source>
</evidence>
<evidence type="ECO:0000256" key="7">
    <source>
        <dbReference type="ARBA" id="ARBA00023136"/>
    </source>
</evidence>
<feature type="transmembrane region" description="Helical" evidence="8">
    <location>
        <begin position="146"/>
        <end position="164"/>
    </location>
</feature>
<comment type="caution">
    <text evidence="10">The sequence shown here is derived from an EMBL/GenBank/DDBJ whole genome shotgun (WGS) entry which is preliminary data.</text>
</comment>
<evidence type="ECO:0000256" key="2">
    <source>
        <dbReference type="ARBA" id="ARBA00022448"/>
    </source>
</evidence>
<sequence>MSLPPLSPEQLVKPRHFELRMSLLFAAIFVPQGIHLPYFPLWLEAKGFGAGEIALMLSAPMFLRVVTTPFITAMADEAKDRANVLILLIAAALAVSLGFFLQPTYLVVLTASLALAVAWTPHSPLSDSLALSGVRRFGSVYPGMRIWGSIAFLAANLGGGFFLSVAGVQAVPLIITGSLCLTLAVSLLAPRLGRPRRASPLSAVDIQEGGPRLLNRYFVLFVAGAGLITGSHGFLYGFVSIYWTSIGIADTVIGMLWAWSVAAEIVMFMLFTRLFSHRSATTVLGLAGAGAVLRWIAFPLVWPSGAGVAGFFAVQTLHALSTALILIGVQKLIVETVPEERTGAAQGIAFFANGFSMAAVTLLSGPLYAAFGVGGFFPMAAVAAAGMGLIALARRSAP</sequence>
<feature type="transmembrane region" description="Helical" evidence="8">
    <location>
        <begin position="217"/>
        <end position="239"/>
    </location>
</feature>
<feature type="transmembrane region" description="Helical" evidence="8">
    <location>
        <begin position="106"/>
        <end position="125"/>
    </location>
</feature>
<keyword evidence="2" id="KW-0813">Transport</keyword>
<reference evidence="10 11" key="1">
    <citation type="submission" date="2018-03" db="EMBL/GenBank/DDBJ databases">
        <title>The draft genome of Mesorhizobium sp. 6GN-30.</title>
        <authorList>
            <person name="Liu L."/>
            <person name="Li L."/>
            <person name="Wang T."/>
            <person name="Zhang X."/>
            <person name="Liang L."/>
        </authorList>
    </citation>
    <scope>NUCLEOTIDE SEQUENCE [LARGE SCALE GENOMIC DNA]</scope>
    <source>
        <strain evidence="10 11">6GN30</strain>
    </source>
</reference>
<dbReference type="PANTHER" id="PTHR23522:SF10">
    <property type="entry name" value="3-PHENYLPROPIONIC ACID TRANSPORTER-RELATED"/>
    <property type="match status" value="1"/>
</dbReference>
<dbReference type="InterPro" id="IPR024989">
    <property type="entry name" value="MFS_assoc_dom"/>
</dbReference>
<evidence type="ECO:0000256" key="5">
    <source>
        <dbReference type="ARBA" id="ARBA00022692"/>
    </source>
</evidence>
<dbReference type="AlphaFoldDB" id="A0A2P7RXL9"/>
<proteinExistence type="predicted"/>
<dbReference type="GO" id="GO:0015528">
    <property type="term" value="F:lactose:proton symporter activity"/>
    <property type="evidence" value="ECO:0007669"/>
    <property type="project" value="TreeGrafter"/>
</dbReference>